<evidence type="ECO:0000313" key="7">
    <source>
        <dbReference type="EMBL" id="SVC62283.1"/>
    </source>
</evidence>
<keyword evidence="2 5" id="KW-0812">Transmembrane</keyword>
<feature type="transmembrane region" description="Helical" evidence="5">
    <location>
        <begin position="180"/>
        <end position="199"/>
    </location>
</feature>
<dbReference type="Pfam" id="PF01061">
    <property type="entry name" value="ABC2_membrane"/>
    <property type="match status" value="1"/>
</dbReference>
<evidence type="ECO:0000259" key="6">
    <source>
        <dbReference type="Pfam" id="PF01061"/>
    </source>
</evidence>
<comment type="subcellular location">
    <subcellularLocation>
        <location evidence="1">Membrane</location>
        <topology evidence="1">Multi-pass membrane protein</topology>
    </subcellularLocation>
</comment>
<feature type="domain" description="ABC-2 type transporter transmembrane" evidence="6">
    <location>
        <begin position="16"/>
        <end position="225"/>
    </location>
</feature>
<dbReference type="GO" id="GO:0043190">
    <property type="term" value="C:ATP-binding cassette (ABC) transporter complex"/>
    <property type="evidence" value="ECO:0007669"/>
    <property type="project" value="InterPro"/>
</dbReference>
<name>A0A382NM51_9ZZZZ</name>
<proteinExistence type="predicted"/>
<feature type="transmembrane region" description="Helical" evidence="5">
    <location>
        <begin position="31"/>
        <end position="54"/>
    </location>
</feature>
<evidence type="ECO:0000256" key="4">
    <source>
        <dbReference type="ARBA" id="ARBA00023136"/>
    </source>
</evidence>
<dbReference type="PANTHER" id="PTHR43229">
    <property type="entry name" value="NODULATION PROTEIN J"/>
    <property type="match status" value="1"/>
</dbReference>
<gene>
    <name evidence="7" type="ORF">METZ01_LOCUS315137</name>
</gene>
<dbReference type="GO" id="GO:0140359">
    <property type="term" value="F:ABC-type transporter activity"/>
    <property type="evidence" value="ECO:0007669"/>
    <property type="project" value="InterPro"/>
</dbReference>
<feature type="transmembrane region" description="Helical" evidence="5">
    <location>
        <begin position="111"/>
        <end position="137"/>
    </location>
</feature>
<dbReference type="AlphaFoldDB" id="A0A382NM51"/>
<evidence type="ECO:0000256" key="1">
    <source>
        <dbReference type="ARBA" id="ARBA00004141"/>
    </source>
</evidence>
<dbReference type="InterPro" id="IPR000412">
    <property type="entry name" value="ABC_2_transport"/>
</dbReference>
<dbReference type="InterPro" id="IPR051784">
    <property type="entry name" value="Nod_factor_ABC_transporter"/>
</dbReference>
<dbReference type="PIRSF" id="PIRSF006648">
    <property type="entry name" value="DrrB"/>
    <property type="match status" value="1"/>
</dbReference>
<accession>A0A382NM51</accession>
<evidence type="ECO:0000256" key="2">
    <source>
        <dbReference type="ARBA" id="ARBA00022692"/>
    </source>
</evidence>
<keyword evidence="4 5" id="KW-0472">Membrane</keyword>
<evidence type="ECO:0000256" key="3">
    <source>
        <dbReference type="ARBA" id="ARBA00022989"/>
    </source>
</evidence>
<protein>
    <recommendedName>
        <fullName evidence="6">ABC-2 type transporter transmembrane domain-containing protein</fullName>
    </recommendedName>
</protein>
<feature type="transmembrane region" description="Helical" evidence="5">
    <location>
        <begin position="149"/>
        <end position="173"/>
    </location>
</feature>
<feature type="transmembrane region" description="Helical" evidence="5">
    <location>
        <begin position="66"/>
        <end position="90"/>
    </location>
</feature>
<evidence type="ECO:0000256" key="5">
    <source>
        <dbReference type="SAM" id="Phobius"/>
    </source>
</evidence>
<keyword evidence="3 5" id="KW-1133">Transmembrane helix</keyword>
<sequence length="262" mass="27634">MTDRTLGLGHAGSVVSAICGRGMRRIGARPTLIMPVLLMPLIFVISFTGAFGSLTRVEGYGTDNVFNWMAVYAALQGAVFAGVGGASATADDLENGFFDRLLLTPGSRVPILVGTGAYSALRSMIPTTGVLFVSALGGLSLAGGPLALLTVYVATCGMAAVFCLVGLTVVYRFRTMRSMILVQVFGFSSMFLSTGQVPIHFMNGWLHTVARVNPITNVLRFSRQGFLGDITWSMTWPGLVALGGMGLVSGALSLRQLKRLAA</sequence>
<dbReference type="PANTHER" id="PTHR43229:SF2">
    <property type="entry name" value="NODULATION PROTEIN J"/>
    <property type="match status" value="1"/>
</dbReference>
<dbReference type="EMBL" id="UINC01101455">
    <property type="protein sequence ID" value="SVC62283.1"/>
    <property type="molecule type" value="Genomic_DNA"/>
</dbReference>
<dbReference type="InterPro" id="IPR013525">
    <property type="entry name" value="ABC2_TM"/>
</dbReference>
<feature type="transmembrane region" description="Helical" evidence="5">
    <location>
        <begin position="234"/>
        <end position="254"/>
    </location>
</feature>
<organism evidence="7">
    <name type="scientific">marine metagenome</name>
    <dbReference type="NCBI Taxonomy" id="408172"/>
    <lineage>
        <taxon>unclassified sequences</taxon>
        <taxon>metagenomes</taxon>
        <taxon>ecological metagenomes</taxon>
    </lineage>
</organism>
<reference evidence="7" key="1">
    <citation type="submission" date="2018-05" db="EMBL/GenBank/DDBJ databases">
        <authorList>
            <person name="Lanie J.A."/>
            <person name="Ng W.-L."/>
            <person name="Kazmierczak K.M."/>
            <person name="Andrzejewski T.M."/>
            <person name="Davidsen T.M."/>
            <person name="Wayne K.J."/>
            <person name="Tettelin H."/>
            <person name="Glass J.I."/>
            <person name="Rusch D."/>
            <person name="Podicherti R."/>
            <person name="Tsui H.-C.T."/>
            <person name="Winkler M.E."/>
        </authorList>
    </citation>
    <scope>NUCLEOTIDE SEQUENCE</scope>
</reference>